<dbReference type="SMART" id="SM00484">
    <property type="entry name" value="XPGI"/>
    <property type="match status" value="1"/>
</dbReference>
<evidence type="ECO:0000259" key="4">
    <source>
        <dbReference type="SMART" id="SM00484"/>
    </source>
</evidence>
<evidence type="ECO:0000313" key="5">
    <source>
        <dbReference type="EMBL" id="KJH50478.1"/>
    </source>
</evidence>
<dbReference type="InterPro" id="IPR006086">
    <property type="entry name" value="XPG-I_dom"/>
</dbReference>
<dbReference type="GO" id="GO:0004520">
    <property type="term" value="F:DNA endonuclease activity"/>
    <property type="evidence" value="ECO:0007669"/>
    <property type="project" value="TreeGrafter"/>
</dbReference>
<evidence type="ECO:0000256" key="1">
    <source>
        <dbReference type="ARBA" id="ARBA00004123"/>
    </source>
</evidence>
<dbReference type="Gene3D" id="1.10.150.20">
    <property type="entry name" value="5' to 3' exonuclease, C-terminal subdomain"/>
    <property type="match status" value="1"/>
</dbReference>
<dbReference type="InterPro" id="IPR006084">
    <property type="entry name" value="XPG/Rad2"/>
</dbReference>
<accession>A0A0D8Y0S9</accession>
<dbReference type="EMBL" id="KN716204">
    <property type="protein sequence ID" value="KJH50478.1"/>
    <property type="molecule type" value="Genomic_DNA"/>
</dbReference>
<dbReference type="InterPro" id="IPR036279">
    <property type="entry name" value="5-3_exonuclease_C_sf"/>
</dbReference>
<dbReference type="InterPro" id="IPR029060">
    <property type="entry name" value="PIN-like_dom_sf"/>
</dbReference>
<proteinExistence type="predicted"/>
<sequence length="510" mass="57355">MCENLDACDDVPETIRNRLLNEPFLPSLLDSDSRNLTSDDSDDCEFYSKTTMVENHTKRNKSSRNATAAILRSDVWSSDSGTDDFIDVPSPSAIIDQFSPVDEVKQPTENSTNDPSTFLHDIKTDQDSPLTAIAQNIGNLLWTKVLSGSAKKFLKLRCLTSETQNAIKICKCLFDSHIIELISLLIFACGFPWIEAPGEAEAQCVQLERAGLVQGVVSDDSDVWAFGVKNVYRHLFSKNKNVQHYESRIIQDSLGLSQSEFVEIAIISGGDYSYGLRGIGVVNAIELLSEFAVKKRAEQNECKELEATHTLENILKWIVSFDSNTETPEPVSIRRNLGSVILKNNNIDRINSIVNAEVIEAYFRPNVNESPKVFKWRSVDINGVRSLLYNKLGWDDEKFERQTLSALQRWNDFISGKTSYQRHITSYMHKLQQSPDEQRTKLTKRVETALLKLSKRTGSLSKISSIPKENPKPKAPKRKTQQTVKRSKALGCTGISKDSKLSEDSDFDSD</sequence>
<feature type="region of interest" description="Disordered" evidence="3">
    <location>
        <begin position="459"/>
        <end position="510"/>
    </location>
</feature>
<feature type="compositionally biased region" description="Basic residues" evidence="3">
    <location>
        <begin position="474"/>
        <end position="488"/>
    </location>
</feature>
<name>A0A0D8Y0S9_DICVI</name>
<organism evidence="5 6">
    <name type="scientific">Dictyocaulus viviparus</name>
    <name type="common">Bovine lungworm</name>
    <dbReference type="NCBI Taxonomy" id="29172"/>
    <lineage>
        <taxon>Eukaryota</taxon>
        <taxon>Metazoa</taxon>
        <taxon>Ecdysozoa</taxon>
        <taxon>Nematoda</taxon>
        <taxon>Chromadorea</taxon>
        <taxon>Rhabditida</taxon>
        <taxon>Rhabditina</taxon>
        <taxon>Rhabditomorpha</taxon>
        <taxon>Strongyloidea</taxon>
        <taxon>Metastrongylidae</taxon>
        <taxon>Dictyocaulus</taxon>
    </lineage>
</organism>
<reference evidence="5 6" key="1">
    <citation type="submission" date="2013-11" db="EMBL/GenBank/DDBJ databases">
        <title>Draft genome of the bovine lungworm Dictyocaulus viviparus.</title>
        <authorList>
            <person name="Mitreva M."/>
        </authorList>
    </citation>
    <scope>NUCLEOTIDE SEQUENCE [LARGE SCALE GENOMIC DNA]</scope>
    <source>
        <strain evidence="5 6">HannoverDv2000</strain>
    </source>
</reference>
<dbReference type="GO" id="GO:0005634">
    <property type="term" value="C:nucleus"/>
    <property type="evidence" value="ECO:0007669"/>
    <property type="project" value="UniProtKB-SubCell"/>
</dbReference>
<dbReference type="Gene3D" id="3.40.50.1010">
    <property type="entry name" value="5'-nuclease"/>
    <property type="match status" value="1"/>
</dbReference>
<dbReference type="GO" id="GO:0003697">
    <property type="term" value="F:single-stranded DNA binding"/>
    <property type="evidence" value="ECO:0007669"/>
    <property type="project" value="TreeGrafter"/>
</dbReference>
<evidence type="ECO:0000256" key="2">
    <source>
        <dbReference type="ARBA" id="ARBA00023242"/>
    </source>
</evidence>
<comment type="subcellular location">
    <subcellularLocation>
        <location evidence="1">Nucleus</location>
    </subcellularLocation>
</comment>
<dbReference type="Proteomes" id="UP000053766">
    <property type="component" value="Unassembled WGS sequence"/>
</dbReference>
<protein>
    <submittedName>
        <fullName evidence="5">XPG I-region</fullName>
    </submittedName>
</protein>
<dbReference type="PANTHER" id="PTHR16171">
    <property type="entry name" value="DNA REPAIR PROTEIN COMPLEMENTING XP-G CELLS-RELATED"/>
    <property type="match status" value="1"/>
</dbReference>
<evidence type="ECO:0000256" key="3">
    <source>
        <dbReference type="SAM" id="MobiDB-lite"/>
    </source>
</evidence>
<dbReference type="SUPFAM" id="SSF88723">
    <property type="entry name" value="PIN domain-like"/>
    <property type="match status" value="1"/>
</dbReference>
<dbReference type="AlphaFoldDB" id="A0A0D8Y0S9"/>
<feature type="domain" description="XPG-I" evidence="4">
    <location>
        <begin position="187"/>
        <end position="256"/>
    </location>
</feature>
<keyword evidence="6" id="KW-1185">Reference proteome</keyword>
<dbReference type="STRING" id="29172.A0A0D8Y0S9"/>
<keyword evidence="2" id="KW-0539">Nucleus</keyword>
<dbReference type="InterPro" id="IPR008918">
    <property type="entry name" value="HhH2"/>
</dbReference>
<dbReference type="CDD" id="cd09868">
    <property type="entry name" value="PIN_XPG_RAD2"/>
    <property type="match status" value="1"/>
</dbReference>
<dbReference type="PANTHER" id="PTHR16171:SF7">
    <property type="entry name" value="DNA REPAIR PROTEIN RAD2"/>
    <property type="match status" value="1"/>
</dbReference>
<dbReference type="SUPFAM" id="SSF47807">
    <property type="entry name" value="5' to 3' exonuclease, C-terminal subdomain"/>
    <property type="match status" value="1"/>
</dbReference>
<dbReference type="OrthoDB" id="31113at2759"/>
<reference evidence="6" key="2">
    <citation type="journal article" date="2016" name="Sci. Rep.">
        <title>Dictyocaulus viviparus genome, variome and transcriptome elucidate lungworm biology and support future intervention.</title>
        <authorList>
            <person name="McNulty S.N."/>
            <person name="Strube C."/>
            <person name="Rosa B.A."/>
            <person name="Martin J.C."/>
            <person name="Tyagi R."/>
            <person name="Choi Y.J."/>
            <person name="Wang Q."/>
            <person name="Hallsworth Pepin K."/>
            <person name="Zhang X."/>
            <person name="Ozersky P."/>
            <person name="Wilson R.K."/>
            <person name="Sternberg P.W."/>
            <person name="Gasser R.B."/>
            <person name="Mitreva M."/>
        </authorList>
    </citation>
    <scope>NUCLEOTIDE SEQUENCE [LARGE SCALE GENOMIC DNA]</scope>
    <source>
        <strain evidence="6">HannoverDv2000</strain>
    </source>
</reference>
<evidence type="ECO:0000313" key="6">
    <source>
        <dbReference type="Proteomes" id="UP000053766"/>
    </source>
</evidence>
<gene>
    <name evidence="5" type="ORF">DICVIV_03328</name>
</gene>
<dbReference type="PRINTS" id="PR00853">
    <property type="entry name" value="XPGRADSUPER"/>
</dbReference>
<dbReference type="SMART" id="SM00279">
    <property type="entry name" value="HhH2"/>
    <property type="match status" value="1"/>
</dbReference>
<dbReference type="Pfam" id="PF00867">
    <property type="entry name" value="XPG_I"/>
    <property type="match status" value="1"/>
</dbReference>